<dbReference type="InterPro" id="IPR050083">
    <property type="entry name" value="HtpX_protease"/>
</dbReference>
<keyword evidence="10 12" id="KW-0482">Metalloprotease</keyword>
<evidence type="ECO:0000256" key="5">
    <source>
        <dbReference type="ARBA" id="ARBA00022692"/>
    </source>
</evidence>
<keyword evidence="3 12" id="KW-1003">Cell membrane</keyword>
<feature type="binding site" evidence="12">
    <location>
        <position position="143"/>
    </location>
    <ligand>
        <name>Zn(2+)</name>
        <dbReference type="ChEBI" id="CHEBI:29105"/>
        <note>catalytic</note>
    </ligand>
</feature>
<feature type="active site" evidence="12">
    <location>
        <position position="144"/>
    </location>
</feature>
<organism evidence="14 15">
    <name type="scientific">candidate division WWE3 bacterium RIFOXYD1_FULL_43_17</name>
    <dbReference type="NCBI Taxonomy" id="1802652"/>
    <lineage>
        <taxon>Bacteria</taxon>
        <taxon>Katanobacteria</taxon>
    </lineage>
</organism>
<reference evidence="14 15" key="1">
    <citation type="journal article" date="2016" name="Nat. Commun.">
        <title>Thousands of microbial genomes shed light on interconnected biogeochemical processes in an aquifer system.</title>
        <authorList>
            <person name="Anantharaman K."/>
            <person name="Brown C.T."/>
            <person name="Hug L.A."/>
            <person name="Sharon I."/>
            <person name="Castelle C.J."/>
            <person name="Probst A.J."/>
            <person name="Thomas B.C."/>
            <person name="Singh A."/>
            <person name="Wilkins M.J."/>
            <person name="Karaoz U."/>
            <person name="Brodie E.L."/>
            <person name="Williams K.H."/>
            <person name="Hubbard S.S."/>
            <person name="Banfield J.F."/>
        </authorList>
    </citation>
    <scope>NUCLEOTIDE SEQUENCE [LARGE SCALE GENOMIC DNA]</scope>
</reference>
<dbReference type="InterPro" id="IPR022919">
    <property type="entry name" value="Pept_M48_protease_HtpX"/>
</dbReference>
<feature type="transmembrane region" description="Helical" evidence="12">
    <location>
        <begin position="37"/>
        <end position="59"/>
    </location>
</feature>
<comment type="subcellular location">
    <subcellularLocation>
        <location evidence="1 12">Cell membrane</location>
        <topology evidence="1 12">Multi-pass membrane protein</topology>
    </subcellularLocation>
</comment>
<proteinExistence type="inferred from homology"/>
<evidence type="ECO:0000256" key="10">
    <source>
        <dbReference type="ARBA" id="ARBA00023049"/>
    </source>
</evidence>
<dbReference type="GO" id="GO:0008270">
    <property type="term" value="F:zinc ion binding"/>
    <property type="evidence" value="ECO:0007669"/>
    <property type="project" value="UniProtKB-UniRule"/>
</dbReference>
<feature type="transmembrane region" description="Helical" evidence="12">
    <location>
        <begin position="12"/>
        <end position="31"/>
    </location>
</feature>
<keyword evidence="11 12" id="KW-0472">Membrane</keyword>
<comment type="similarity">
    <text evidence="2 12">Belongs to the peptidase M48B family.</text>
</comment>
<evidence type="ECO:0000256" key="8">
    <source>
        <dbReference type="ARBA" id="ARBA00022833"/>
    </source>
</evidence>
<dbReference type="Gene3D" id="3.30.2010.10">
    <property type="entry name" value="Metalloproteases ('zincins'), catalytic domain"/>
    <property type="match status" value="1"/>
</dbReference>
<evidence type="ECO:0000256" key="12">
    <source>
        <dbReference type="HAMAP-Rule" id="MF_00188"/>
    </source>
</evidence>
<dbReference type="EC" id="3.4.24.-" evidence="12"/>
<dbReference type="AlphaFoldDB" id="A0A1F4XB54"/>
<evidence type="ECO:0000256" key="6">
    <source>
        <dbReference type="ARBA" id="ARBA00022723"/>
    </source>
</evidence>
<evidence type="ECO:0000256" key="3">
    <source>
        <dbReference type="ARBA" id="ARBA00022475"/>
    </source>
</evidence>
<feature type="transmembrane region" description="Helical" evidence="12">
    <location>
        <begin position="155"/>
        <end position="174"/>
    </location>
</feature>
<evidence type="ECO:0000256" key="9">
    <source>
        <dbReference type="ARBA" id="ARBA00022989"/>
    </source>
</evidence>
<evidence type="ECO:0000259" key="13">
    <source>
        <dbReference type="Pfam" id="PF01435"/>
    </source>
</evidence>
<feature type="binding site" evidence="12">
    <location>
        <position position="147"/>
    </location>
    <ligand>
        <name>Zn(2+)</name>
        <dbReference type="ChEBI" id="CHEBI:29105"/>
        <note>catalytic</note>
    </ligand>
</feature>
<evidence type="ECO:0000313" key="15">
    <source>
        <dbReference type="Proteomes" id="UP000177845"/>
    </source>
</evidence>
<comment type="cofactor">
    <cofactor evidence="12">
        <name>Zn(2+)</name>
        <dbReference type="ChEBI" id="CHEBI:29105"/>
    </cofactor>
    <text evidence="12">Binds 1 zinc ion per subunit.</text>
</comment>
<keyword evidence="8 12" id="KW-0862">Zinc</keyword>
<keyword evidence="7 12" id="KW-0378">Hydrolase</keyword>
<evidence type="ECO:0000256" key="7">
    <source>
        <dbReference type="ARBA" id="ARBA00022801"/>
    </source>
</evidence>
<feature type="binding site" evidence="12">
    <location>
        <position position="223"/>
    </location>
    <ligand>
        <name>Zn(2+)</name>
        <dbReference type="ChEBI" id="CHEBI:29105"/>
        <note>catalytic</note>
    </ligand>
</feature>
<dbReference type="GO" id="GO:0006508">
    <property type="term" value="P:proteolysis"/>
    <property type="evidence" value="ECO:0007669"/>
    <property type="project" value="UniProtKB-KW"/>
</dbReference>
<dbReference type="GO" id="GO:0004222">
    <property type="term" value="F:metalloendopeptidase activity"/>
    <property type="evidence" value="ECO:0007669"/>
    <property type="project" value="UniProtKB-UniRule"/>
</dbReference>
<dbReference type="InterPro" id="IPR001915">
    <property type="entry name" value="Peptidase_M48"/>
</dbReference>
<keyword evidence="9 12" id="KW-1133">Transmembrane helix</keyword>
<dbReference type="Proteomes" id="UP000177845">
    <property type="component" value="Unassembled WGS sequence"/>
</dbReference>
<protein>
    <recommendedName>
        <fullName evidence="12">Protease HtpX homolog</fullName>
        <ecNumber evidence="12">3.4.24.-</ecNumber>
    </recommendedName>
</protein>
<accession>A0A1F4XB54</accession>
<keyword evidence="4 12" id="KW-0645">Protease</keyword>
<dbReference type="PANTHER" id="PTHR43221:SF1">
    <property type="entry name" value="PROTEASE HTPX"/>
    <property type="match status" value="1"/>
</dbReference>
<feature type="domain" description="Peptidase M48" evidence="13">
    <location>
        <begin position="80"/>
        <end position="296"/>
    </location>
</feature>
<evidence type="ECO:0000256" key="1">
    <source>
        <dbReference type="ARBA" id="ARBA00004651"/>
    </source>
</evidence>
<gene>
    <name evidence="12" type="primary">htpX</name>
    <name evidence="14" type="ORF">A3K01_01200</name>
</gene>
<dbReference type="PANTHER" id="PTHR43221">
    <property type="entry name" value="PROTEASE HTPX"/>
    <property type="match status" value="1"/>
</dbReference>
<keyword evidence="6 12" id="KW-0479">Metal-binding</keyword>
<name>A0A1F4XB54_UNCKA</name>
<dbReference type="Pfam" id="PF01435">
    <property type="entry name" value="Peptidase_M48"/>
    <property type="match status" value="1"/>
</dbReference>
<evidence type="ECO:0000313" key="14">
    <source>
        <dbReference type="EMBL" id="OGC78935.1"/>
    </source>
</evidence>
<evidence type="ECO:0000256" key="11">
    <source>
        <dbReference type="ARBA" id="ARBA00023136"/>
    </source>
</evidence>
<comment type="caution">
    <text evidence="14">The sequence shown here is derived from an EMBL/GenBank/DDBJ whole genome shotgun (WGS) entry which is preliminary data.</text>
</comment>
<evidence type="ECO:0000256" key="4">
    <source>
        <dbReference type="ARBA" id="ARBA00022670"/>
    </source>
</evidence>
<keyword evidence="5 12" id="KW-0812">Transmembrane</keyword>
<feature type="transmembrane region" description="Helical" evidence="12">
    <location>
        <begin position="194"/>
        <end position="214"/>
    </location>
</feature>
<dbReference type="GO" id="GO:0005886">
    <property type="term" value="C:plasma membrane"/>
    <property type="evidence" value="ECO:0007669"/>
    <property type="project" value="UniProtKB-SubCell"/>
</dbReference>
<evidence type="ECO:0000256" key="2">
    <source>
        <dbReference type="ARBA" id="ARBA00009779"/>
    </source>
</evidence>
<dbReference type="CDD" id="cd07340">
    <property type="entry name" value="M48B_Htpx_like"/>
    <property type="match status" value="1"/>
</dbReference>
<sequence length="297" mass="32542">MYQHIEQNKRDTVIIVTLFIAIVSAIGWFVGEYFYEGSGVTFLGGALIFSGISGFISYYNSDKIVLGISGAKEVKFEDGPDLHKLVENMSIASGIPKPRIYVIEDSSMNAFATGRDPEHSVICFTTGIVQRLEKRELEGVIAHEMSHIGNFDIRLMSIVSILVGTIMLLADWFTRGAFYGGSRKRSSDSNSGGSIFFLVGMILLILSPIIATLIKLAISRNREFLADATAVSITRHPRGLADALMKLGSDREVLEAANGATAHLYIVSPVRTLGKAVEGLFSTHPPIEERINRLLQM</sequence>
<dbReference type="HAMAP" id="MF_00188">
    <property type="entry name" value="Pept_M48_protease_HtpX"/>
    <property type="match status" value="1"/>
</dbReference>
<dbReference type="EMBL" id="MEWJ01000059">
    <property type="protein sequence ID" value="OGC78935.1"/>
    <property type="molecule type" value="Genomic_DNA"/>
</dbReference>